<organism evidence="2 3">
    <name type="scientific">Erythranthe guttata</name>
    <name type="common">Yellow monkey flower</name>
    <name type="synonym">Mimulus guttatus</name>
    <dbReference type="NCBI Taxonomy" id="4155"/>
    <lineage>
        <taxon>Eukaryota</taxon>
        <taxon>Viridiplantae</taxon>
        <taxon>Streptophyta</taxon>
        <taxon>Embryophyta</taxon>
        <taxon>Tracheophyta</taxon>
        <taxon>Spermatophyta</taxon>
        <taxon>Magnoliopsida</taxon>
        <taxon>eudicotyledons</taxon>
        <taxon>Gunneridae</taxon>
        <taxon>Pentapetalae</taxon>
        <taxon>asterids</taxon>
        <taxon>lamiids</taxon>
        <taxon>Lamiales</taxon>
        <taxon>Phrymaceae</taxon>
        <taxon>Erythranthe</taxon>
    </lineage>
</organism>
<dbReference type="InterPro" id="IPR036770">
    <property type="entry name" value="Ankyrin_rpt-contain_sf"/>
</dbReference>
<reference evidence="2 3" key="1">
    <citation type="journal article" date="2013" name="Proc. Natl. Acad. Sci. U.S.A.">
        <title>Fine-scale variation in meiotic recombination in Mimulus inferred from population shotgun sequencing.</title>
        <authorList>
            <person name="Hellsten U."/>
            <person name="Wright K.M."/>
            <person name="Jenkins J."/>
            <person name="Shu S."/>
            <person name="Yuan Y."/>
            <person name="Wessler S.R."/>
            <person name="Schmutz J."/>
            <person name="Willis J.H."/>
            <person name="Rokhsar D.S."/>
        </authorList>
    </citation>
    <scope>NUCLEOTIDE SEQUENCE [LARGE SCALE GENOMIC DNA]</scope>
    <source>
        <strain evidence="3">cv. DUN x IM62</strain>
    </source>
</reference>
<dbReference type="Gene3D" id="1.25.40.10">
    <property type="entry name" value="Tetratricopeptide repeat domain"/>
    <property type="match status" value="1"/>
</dbReference>
<dbReference type="SMART" id="SM00248">
    <property type="entry name" value="ANK"/>
    <property type="match status" value="6"/>
</dbReference>
<dbReference type="PROSITE" id="PS50088">
    <property type="entry name" value="ANK_REPEAT"/>
    <property type="match status" value="4"/>
</dbReference>
<evidence type="ECO:0000313" key="2">
    <source>
        <dbReference type="EMBL" id="EYU46498.1"/>
    </source>
</evidence>
<dbReference type="SUPFAM" id="SSF48403">
    <property type="entry name" value="Ankyrin repeat"/>
    <property type="match status" value="1"/>
</dbReference>
<feature type="repeat" description="ANK" evidence="1">
    <location>
        <begin position="148"/>
        <end position="180"/>
    </location>
</feature>
<dbReference type="InterPro" id="IPR051616">
    <property type="entry name" value="Cul2-RING_E3_ligase_SR"/>
</dbReference>
<feature type="repeat" description="ANK" evidence="1">
    <location>
        <begin position="83"/>
        <end position="115"/>
    </location>
</feature>
<dbReference type="Proteomes" id="UP000030748">
    <property type="component" value="Unassembled WGS sequence"/>
</dbReference>
<name>A0A022S3K5_ERYGU</name>
<dbReference type="InterPro" id="IPR011990">
    <property type="entry name" value="TPR-like_helical_dom_sf"/>
</dbReference>
<dbReference type="Gene3D" id="1.25.40.20">
    <property type="entry name" value="Ankyrin repeat-containing domain"/>
    <property type="match status" value="2"/>
</dbReference>
<dbReference type="InterPro" id="IPR002110">
    <property type="entry name" value="Ankyrin_rpt"/>
</dbReference>
<evidence type="ECO:0000313" key="3">
    <source>
        <dbReference type="Proteomes" id="UP000030748"/>
    </source>
</evidence>
<dbReference type="PROSITE" id="PS50297">
    <property type="entry name" value="ANK_REP_REGION"/>
    <property type="match status" value="3"/>
</dbReference>
<evidence type="ECO:0000256" key="1">
    <source>
        <dbReference type="PROSITE-ProRule" id="PRU00023"/>
    </source>
</evidence>
<feature type="repeat" description="ANK" evidence="1">
    <location>
        <begin position="116"/>
        <end position="148"/>
    </location>
</feature>
<keyword evidence="3" id="KW-1185">Reference proteome</keyword>
<dbReference type="Pfam" id="PF00023">
    <property type="entry name" value="Ank"/>
    <property type="match status" value="1"/>
</dbReference>
<dbReference type="EMBL" id="KI630171">
    <property type="protein sequence ID" value="EYU46498.1"/>
    <property type="molecule type" value="Genomic_DNA"/>
</dbReference>
<keyword evidence="1" id="KW-0040">ANK repeat</keyword>
<gene>
    <name evidence="2" type="ORF">MIMGU_mgv1a021199mg</name>
</gene>
<dbReference type="AlphaFoldDB" id="A0A022S3K5"/>
<accession>A0A022S3K5</accession>
<sequence length="431" mass="48734">MYIYITVIADYTIHKAAALGELELLHEMEVKIGDADDFRRRCEFCRDYFGLTGLHFAAAKGFIHICKFLIHKIKVDINIKTDIGDSPLLVAVKSKRISTAKYLINRGADITIANSKGMTPLHYAAEQGNEELMEILLSKGADIESNSVNGTPLQYAASLENLDSVRLLLEHGANPNPVSLLSPSPLFYAIYSPSHEFLELLLKAGANPNMNSCGASPLSCAAMIGVPRVVTSLLAAGANPNLLSENGNEEYKGCLKPIEQAVSMGRLDVVRILFPLTERIPVYPDWTIRGIINYFHYEAVEIKREQNKEDYLRFVDQKGKDAVKRKDYATAVKWFSEGIYVDPNNARLKSNRSICWANLNEPAFALYDAEECVKLRPDWIKSHYREGVAWMLLKVMHYIKFGFYIFRRPTRCRVEQIPLSPENPKFIYLFN</sequence>
<feature type="repeat" description="ANK" evidence="1">
    <location>
        <begin position="213"/>
        <end position="245"/>
    </location>
</feature>
<dbReference type="PANTHER" id="PTHR46224">
    <property type="entry name" value="ANKYRIN REPEAT FAMILY PROTEIN"/>
    <property type="match status" value="1"/>
</dbReference>
<dbReference type="PANTHER" id="PTHR46224:SF67">
    <property type="entry name" value="HSP70-HSP90 ORGANIZING PROTEIN 3-LIKE"/>
    <property type="match status" value="1"/>
</dbReference>
<proteinExistence type="predicted"/>
<protein>
    <submittedName>
        <fullName evidence="2">Uncharacterized protein</fullName>
    </submittedName>
</protein>
<dbReference type="PRINTS" id="PR01415">
    <property type="entry name" value="ANKYRIN"/>
</dbReference>
<dbReference type="STRING" id="4155.A0A022S3K5"/>
<dbReference type="Pfam" id="PF12796">
    <property type="entry name" value="Ank_2"/>
    <property type="match status" value="2"/>
</dbReference>
<dbReference type="SUPFAM" id="SSF48452">
    <property type="entry name" value="TPR-like"/>
    <property type="match status" value="1"/>
</dbReference>